<proteinExistence type="predicted"/>
<organism evidence="1">
    <name type="scientific">Octopus bimaculoides</name>
    <name type="common">California two-spotted octopus</name>
    <dbReference type="NCBI Taxonomy" id="37653"/>
    <lineage>
        <taxon>Eukaryota</taxon>
        <taxon>Metazoa</taxon>
        <taxon>Spiralia</taxon>
        <taxon>Lophotrochozoa</taxon>
        <taxon>Mollusca</taxon>
        <taxon>Cephalopoda</taxon>
        <taxon>Coleoidea</taxon>
        <taxon>Octopodiformes</taxon>
        <taxon>Octopoda</taxon>
        <taxon>Incirrata</taxon>
        <taxon>Octopodidae</taxon>
        <taxon>Octopus</taxon>
    </lineage>
</organism>
<protein>
    <submittedName>
        <fullName evidence="1">Uncharacterized protein</fullName>
    </submittedName>
</protein>
<sequence length="86" mass="9685">MRPITSAAPTEKTQRSNSTVNCDVQFELAYSSTSRLLAQISELDLPNAKVDTQTYNVLNYTPKDYTCQHPNTLYKGMISLFDSFLS</sequence>
<reference evidence="1" key="1">
    <citation type="submission" date="2015-07" db="EMBL/GenBank/DDBJ databases">
        <title>MeaNS - Measles Nucleotide Surveillance Program.</title>
        <authorList>
            <person name="Tran T."/>
            <person name="Druce J."/>
        </authorList>
    </citation>
    <scope>NUCLEOTIDE SEQUENCE</scope>
    <source>
        <strain evidence="1">UCB-OBI-ISO-001</strain>
        <tissue evidence="1">Gonad</tissue>
    </source>
</reference>
<gene>
    <name evidence="1" type="ORF">OCBIM_22030990mg</name>
</gene>
<dbReference type="AlphaFoldDB" id="A0A0L8I6U4"/>
<accession>A0A0L8I6U4</accession>
<evidence type="ECO:0000313" key="1">
    <source>
        <dbReference type="EMBL" id="KOF97182.1"/>
    </source>
</evidence>
<dbReference type="EMBL" id="KQ416380">
    <property type="protein sequence ID" value="KOF97182.1"/>
    <property type="molecule type" value="Genomic_DNA"/>
</dbReference>
<name>A0A0L8I6U4_OCTBM</name>